<dbReference type="InterPro" id="IPR011453">
    <property type="entry name" value="DUF1559"/>
</dbReference>
<dbReference type="EMBL" id="JAUSVL010000001">
    <property type="protein sequence ID" value="MDQ0290318.1"/>
    <property type="molecule type" value="Genomic_DNA"/>
</dbReference>
<protein>
    <submittedName>
        <fullName evidence="4">Prepilin-type N-terminal cleavage/methylation domain-containing protein</fullName>
    </submittedName>
</protein>
<evidence type="ECO:0000256" key="2">
    <source>
        <dbReference type="SAM" id="Phobius"/>
    </source>
</evidence>
<keyword evidence="5" id="KW-1185">Reference proteome</keyword>
<dbReference type="PANTHER" id="PTHR30093">
    <property type="entry name" value="GENERAL SECRETION PATHWAY PROTEIN G"/>
    <property type="match status" value="1"/>
</dbReference>
<dbReference type="InterPro" id="IPR000983">
    <property type="entry name" value="Bac_GSPG_pilin"/>
</dbReference>
<evidence type="ECO:0000256" key="1">
    <source>
        <dbReference type="ARBA" id="ARBA00022481"/>
    </source>
</evidence>
<dbReference type="Pfam" id="PF07596">
    <property type="entry name" value="SBP_bac_10"/>
    <property type="match status" value="1"/>
</dbReference>
<comment type="caution">
    <text evidence="4">The sequence shown here is derived from an EMBL/GenBank/DDBJ whole genome shotgun (WGS) entry which is preliminary data.</text>
</comment>
<organism evidence="4 5">
    <name type="scientific">Oligosphaera ethanolica</name>
    <dbReference type="NCBI Taxonomy" id="760260"/>
    <lineage>
        <taxon>Bacteria</taxon>
        <taxon>Pseudomonadati</taxon>
        <taxon>Lentisphaerota</taxon>
        <taxon>Oligosphaeria</taxon>
        <taxon>Oligosphaerales</taxon>
        <taxon>Oligosphaeraceae</taxon>
        <taxon>Oligosphaera</taxon>
    </lineage>
</organism>
<dbReference type="InterPro" id="IPR012902">
    <property type="entry name" value="N_methyl_site"/>
</dbReference>
<dbReference type="InterPro" id="IPR045584">
    <property type="entry name" value="Pilin-like"/>
</dbReference>
<dbReference type="RefSeq" id="WP_307261766.1">
    <property type="nucleotide sequence ID" value="NZ_JAUSVL010000001.1"/>
</dbReference>
<dbReference type="PANTHER" id="PTHR30093:SF2">
    <property type="entry name" value="TYPE II SECRETION SYSTEM PROTEIN H"/>
    <property type="match status" value="1"/>
</dbReference>
<evidence type="ECO:0000313" key="5">
    <source>
        <dbReference type="Proteomes" id="UP001238163"/>
    </source>
</evidence>
<evidence type="ECO:0000313" key="4">
    <source>
        <dbReference type="EMBL" id="MDQ0290318.1"/>
    </source>
</evidence>
<accession>A0AAE3VHC7</accession>
<keyword evidence="2" id="KW-0812">Transmembrane</keyword>
<sequence length="229" mass="25486">MKRLLHFTLIELLVVIAIIAILAAMLLPALSKAREKARAISCASNLKQVGLAMTMYAGDNDDYYPHGYIVPLSASTRNAHPAGLMLPYVGDVKSYRCPSSANATYDHWNFRSGTDENTVKVVANPLNYMFSERAVCGDAYDTTMPYRGYRLMDTKTPSTFAFAADGRVVVNWSWQTLQVAPASPFTCRLTWDHNGMVNAVCGDGHVETHNREIFYLRLRRNPTSTIAPD</sequence>
<evidence type="ECO:0000259" key="3">
    <source>
        <dbReference type="Pfam" id="PF07596"/>
    </source>
</evidence>
<dbReference type="PRINTS" id="PR00813">
    <property type="entry name" value="BCTERIALGSPG"/>
</dbReference>
<dbReference type="NCBIfam" id="TIGR02532">
    <property type="entry name" value="IV_pilin_GFxxxE"/>
    <property type="match status" value="1"/>
</dbReference>
<reference evidence="4" key="1">
    <citation type="submission" date="2023-07" db="EMBL/GenBank/DDBJ databases">
        <title>Genomic Encyclopedia of Type Strains, Phase IV (KMG-IV): sequencing the most valuable type-strain genomes for metagenomic binning, comparative biology and taxonomic classification.</title>
        <authorList>
            <person name="Goeker M."/>
        </authorList>
    </citation>
    <scope>NUCLEOTIDE SEQUENCE</scope>
    <source>
        <strain evidence="4">DSM 24202</strain>
    </source>
</reference>
<keyword evidence="2" id="KW-0472">Membrane</keyword>
<dbReference type="GO" id="GO:0015627">
    <property type="term" value="C:type II protein secretion system complex"/>
    <property type="evidence" value="ECO:0007669"/>
    <property type="project" value="InterPro"/>
</dbReference>
<dbReference type="SUPFAM" id="SSF54523">
    <property type="entry name" value="Pili subunits"/>
    <property type="match status" value="1"/>
</dbReference>
<dbReference type="GO" id="GO:0015628">
    <property type="term" value="P:protein secretion by the type II secretion system"/>
    <property type="evidence" value="ECO:0007669"/>
    <property type="project" value="InterPro"/>
</dbReference>
<keyword evidence="2" id="KW-1133">Transmembrane helix</keyword>
<dbReference type="Proteomes" id="UP001238163">
    <property type="component" value="Unassembled WGS sequence"/>
</dbReference>
<dbReference type="AlphaFoldDB" id="A0AAE3VHC7"/>
<name>A0AAE3VHC7_9BACT</name>
<proteinExistence type="predicted"/>
<keyword evidence="1" id="KW-0488">Methylation</keyword>
<feature type="transmembrane region" description="Helical" evidence="2">
    <location>
        <begin position="6"/>
        <end position="30"/>
    </location>
</feature>
<feature type="domain" description="DUF1559" evidence="3">
    <location>
        <begin position="32"/>
        <end position="90"/>
    </location>
</feature>
<gene>
    <name evidence="4" type="ORF">J3R75_002425</name>
</gene>
<dbReference type="Gene3D" id="3.30.700.10">
    <property type="entry name" value="Glycoprotein, Type 4 Pilin"/>
    <property type="match status" value="1"/>
</dbReference>